<dbReference type="RefSeq" id="WP_369455940.1">
    <property type="nucleotide sequence ID" value="NZ_JBGCUO010000001.1"/>
</dbReference>
<dbReference type="CDD" id="cd01040">
    <property type="entry name" value="Mb-like"/>
    <property type="match status" value="1"/>
</dbReference>
<keyword evidence="2" id="KW-1185">Reference proteome</keyword>
<protein>
    <submittedName>
        <fullName evidence="1">Globin</fullName>
    </submittedName>
</protein>
<evidence type="ECO:0000313" key="2">
    <source>
        <dbReference type="Proteomes" id="UP001562065"/>
    </source>
</evidence>
<reference evidence="1 2" key="1">
    <citation type="submission" date="2024-07" db="EMBL/GenBank/DDBJ databases">
        <authorList>
            <person name="Ren Q."/>
        </authorList>
    </citation>
    <scope>NUCLEOTIDE SEQUENCE [LARGE SCALE GENOMIC DNA]</scope>
    <source>
        <strain evidence="1 2">REN37</strain>
    </source>
</reference>
<accession>A0ABV4AKY7</accession>
<comment type="caution">
    <text evidence="1">The sequence shown here is derived from an EMBL/GenBank/DDBJ whole genome shotgun (WGS) entry which is preliminary data.</text>
</comment>
<organism evidence="1 2">
    <name type="scientific">Isoalcanivorax beigongshangi</name>
    <dbReference type="NCBI Taxonomy" id="3238810"/>
    <lineage>
        <taxon>Bacteria</taxon>
        <taxon>Pseudomonadati</taxon>
        <taxon>Pseudomonadota</taxon>
        <taxon>Gammaproteobacteria</taxon>
        <taxon>Oceanospirillales</taxon>
        <taxon>Alcanivoracaceae</taxon>
        <taxon>Isoalcanivorax</taxon>
    </lineage>
</organism>
<evidence type="ECO:0000313" key="1">
    <source>
        <dbReference type="EMBL" id="MEY1662711.1"/>
    </source>
</evidence>
<sequence length="133" mass="15234">MRPLSDADAVFQSYGRCCRSERFFEDFYTHFMGSSEAIRAKFVDTDMPAQRHLLRAGLLWLIMYARGAPGGKLRDLGKSHSRGGYDIHPSWYGLWLDALMTTIRSHDPEYVPELERQWRAVMQGGIDVISGAY</sequence>
<dbReference type="InterPro" id="IPR009050">
    <property type="entry name" value="Globin-like_sf"/>
</dbReference>
<dbReference type="Gene3D" id="1.10.490.10">
    <property type="entry name" value="Globins"/>
    <property type="match status" value="1"/>
</dbReference>
<dbReference type="EMBL" id="JBGCUO010000001">
    <property type="protein sequence ID" value="MEY1662711.1"/>
    <property type="molecule type" value="Genomic_DNA"/>
</dbReference>
<dbReference type="InterPro" id="IPR044399">
    <property type="entry name" value="Mb-like_M"/>
</dbReference>
<dbReference type="SUPFAM" id="SSF46458">
    <property type="entry name" value="Globin-like"/>
    <property type="match status" value="1"/>
</dbReference>
<name>A0ABV4AKY7_9GAMM</name>
<proteinExistence type="predicted"/>
<dbReference type="InterPro" id="IPR012292">
    <property type="entry name" value="Globin/Proto"/>
</dbReference>
<dbReference type="Proteomes" id="UP001562065">
    <property type="component" value="Unassembled WGS sequence"/>
</dbReference>
<gene>
    <name evidence="1" type="ORF">AB5I84_11175</name>
</gene>